<keyword evidence="1" id="KW-0378">Hydrolase</keyword>
<dbReference type="Proteomes" id="UP000504603">
    <property type="component" value="Unplaced"/>
</dbReference>
<dbReference type="Pfam" id="PF01764">
    <property type="entry name" value="Lipase_3"/>
    <property type="match status" value="1"/>
</dbReference>
<dbReference type="PANTHER" id="PTHR46086">
    <property type="entry name" value="ALPHA/BETA-HYDROLASES SUPERFAMILY PROTEIN"/>
    <property type="match status" value="1"/>
</dbReference>
<keyword evidence="3" id="KW-1185">Reference proteome</keyword>
<evidence type="ECO:0000259" key="2">
    <source>
        <dbReference type="Pfam" id="PF01764"/>
    </source>
</evidence>
<dbReference type="OrthoDB" id="438440at2759"/>
<reference evidence="4" key="1">
    <citation type="submission" date="2025-08" db="UniProtKB">
        <authorList>
            <consortium name="RefSeq"/>
        </authorList>
    </citation>
    <scope>IDENTIFICATION</scope>
    <source>
        <strain evidence="4">OHB3-1</strain>
    </source>
</reference>
<name>A0A6J1DGJ7_MOMCH</name>
<dbReference type="Gene3D" id="3.40.50.1820">
    <property type="entry name" value="alpha/beta hydrolase"/>
    <property type="match status" value="1"/>
</dbReference>
<dbReference type="InterPro" id="IPR044819">
    <property type="entry name" value="OBL-like"/>
</dbReference>
<evidence type="ECO:0000313" key="3">
    <source>
        <dbReference type="Proteomes" id="UP000504603"/>
    </source>
</evidence>
<feature type="domain" description="Fungal lipase-type" evidence="2">
    <location>
        <begin position="178"/>
        <end position="334"/>
    </location>
</feature>
<dbReference type="RefSeq" id="XP_022152547.1">
    <property type="nucleotide sequence ID" value="XM_022296855.1"/>
</dbReference>
<dbReference type="GO" id="GO:0004806">
    <property type="term" value="F:triacylglycerol lipase activity"/>
    <property type="evidence" value="ECO:0007669"/>
    <property type="project" value="InterPro"/>
</dbReference>
<dbReference type="CDD" id="cd00519">
    <property type="entry name" value="Lipase_3"/>
    <property type="match status" value="1"/>
</dbReference>
<dbReference type="InterPro" id="IPR029058">
    <property type="entry name" value="AB_hydrolase_fold"/>
</dbReference>
<organism evidence="3 4">
    <name type="scientific">Momordica charantia</name>
    <name type="common">Bitter gourd</name>
    <name type="synonym">Balsam pear</name>
    <dbReference type="NCBI Taxonomy" id="3673"/>
    <lineage>
        <taxon>Eukaryota</taxon>
        <taxon>Viridiplantae</taxon>
        <taxon>Streptophyta</taxon>
        <taxon>Embryophyta</taxon>
        <taxon>Tracheophyta</taxon>
        <taxon>Spermatophyta</taxon>
        <taxon>Magnoliopsida</taxon>
        <taxon>eudicotyledons</taxon>
        <taxon>Gunneridae</taxon>
        <taxon>Pentapetalae</taxon>
        <taxon>rosids</taxon>
        <taxon>fabids</taxon>
        <taxon>Cucurbitales</taxon>
        <taxon>Cucurbitaceae</taxon>
        <taxon>Momordiceae</taxon>
        <taxon>Momordica</taxon>
    </lineage>
</organism>
<dbReference type="SUPFAM" id="SSF53474">
    <property type="entry name" value="alpha/beta-Hydrolases"/>
    <property type="match status" value="1"/>
</dbReference>
<gene>
    <name evidence="4" type="primary">LOC111020243</name>
</gene>
<sequence>MGSKEIQFASDYLILKPEEATLLDLFLFVLPFGFKNLRKLVDCPPEKEESYNSFGNRWIIFFSILWQKILLAFLNQHKEKPKTEDPPTVNCKDWSLSGRDKNIKLDDPFQYYAILSVRASALATEDFSPHPSVVETVVNSCWNMKLLGCYDLWNDFQDMGSTQVFMFQNTATDPNVTVVAFRGTTDVYDMKVDLDFSWYEIANVGKIHRGFMEALGLQKQLGWPKELVKPEHDYAYYFLRQQLRDIAKSNDKARFIITGHSLGAALATLFVTILAFHEELDLLEKLKAVYTFGQPRVGDVQFVQFMENVNSKVHKFPYYRYVYSMDVVPRIPFDVEGDQWYKHFGGCLYYDCNYTGEFLEEEPNKNYLSIPWLIPKYLYAWWELLRSLLLPVIMCNPDYFETSQIFYARVFGLFIPGASAHNVVNYIYSARWGKIVCRDTQKKVIPADYLERC</sequence>
<dbReference type="PANTHER" id="PTHR46086:SF4">
    <property type="entry name" value="ALPHA_BETA-HYDROLASES SUPERFAMILY PROTEIN"/>
    <property type="match status" value="1"/>
</dbReference>
<protein>
    <submittedName>
        <fullName evidence="4">Uncharacterized protein LOC111020243</fullName>
    </submittedName>
</protein>
<evidence type="ECO:0000256" key="1">
    <source>
        <dbReference type="ARBA" id="ARBA00022801"/>
    </source>
</evidence>
<dbReference type="InterPro" id="IPR002921">
    <property type="entry name" value="Fungal_lipase-type"/>
</dbReference>
<dbReference type="GeneID" id="111020243"/>
<dbReference type="KEGG" id="mcha:111020243"/>
<accession>A0A6J1DGJ7</accession>
<dbReference type="AlphaFoldDB" id="A0A6J1DGJ7"/>
<dbReference type="GO" id="GO:0006629">
    <property type="term" value="P:lipid metabolic process"/>
    <property type="evidence" value="ECO:0007669"/>
    <property type="project" value="InterPro"/>
</dbReference>
<evidence type="ECO:0000313" key="4">
    <source>
        <dbReference type="RefSeq" id="XP_022152547.1"/>
    </source>
</evidence>
<proteinExistence type="predicted"/>